<dbReference type="Gene3D" id="3.40.50.620">
    <property type="entry name" value="HUPs"/>
    <property type="match status" value="1"/>
</dbReference>
<dbReference type="InterPro" id="IPR006015">
    <property type="entry name" value="Universal_stress_UspA"/>
</dbReference>
<dbReference type="InterPro" id="IPR006016">
    <property type="entry name" value="UspA"/>
</dbReference>
<reference evidence="4" key="1">
    <citation type="journal article" date="2019" name="Int. J. Syst. Evol. Microbiol.">
        <title>The Global Catalogue of Microorganisms (GCM) 10K type strain sequencing project: providing services to taxonomists for standard genome sequencing and annotation.</title>
        <authorList>
            <consortium name="The Broad Institute Genomics Platform"/>
            <consortium name="The Broad Institute Genome Sequencing Center for Infectious Disease"/>
            <person name="Wu L."/>
            <person name="Ma J."/>
        </authorList>
    </citation>
    <scope>NUCLEOTIDE SEQUENCE [LARGE SCALE GENOMIC DNA]</scope>
    <source>
        <strain evidence="4">JCM 17137</strain>
    </source>
</reference>
<evidence type="ECO:0000313" key="4">
    <source>
        <dbReference type="Proteomes" id="UP001500908"/>
    </source>
</evidence>
<evidence type="ECO:0000259" key="2">
    <source>
        <dbReference type="Pfam" id="PF00582"/>
    </source>
</evidence>
<gene>
    <name evidence="3" type="ORF">GCM10022402_49500</name>
</gene>
<proteinExistence type="inferred from homology"/>
<keyword evidence="4" id="KW-1185">Reference proteome</keyword>
<feature type="domain" description="UspA" evidence="2">
    <location>
        <begin position="9"/>
        <end position="144"/>
    </location>
</feature>
<evidence type="ECO:0000256" key="1">
    <source>
        <dbReference type="ARBA" id="ARBA00008791"/>
    </source>
</evidence>
<dbReference type="Pfam" id="PF00582">
    <property type="entry name" value="Usp"/>
    <property type="match status" value="1"/>
</dbReference>
<dbReference type="RefSeq" id="WP_344977406.1">
    <property type="nucleotide sequence ID" value="NZ_BAABDD010000052.1"/>
</dbReference>
<evidence type="ECO:0000313" key="3">
    <source>
        <dbReference type="EMBL" id="GAA3766390.1"/>
    </source>
</evidence>
<name>A0ABP7GJ05_9ACTN</name>
<dbReference type="InterPro" id="IPR014729">
    <property type="entry name" value="Rossmann-like_a/b/a_fold"/>
</dbReference>
<dbReference type="PRINTS" id="PR01438">
    <property type="entry name" value="UNVRSLSTRESS"/>
</dbReference>
<dbReference type="EMBL" id="BAABDD010000052">
    <property type="protein sequence ID" value="GAA3766390.1"/>
    <property type="molecule type" value="Genomic_DNA"/>
</dbReference>
<comment type="caution">
    <text evidence="3">The sequence shown here is derived from an EMBL/GenBank/DDBJ whole genome shotgun (WGS) entry which is preliminary data.</text>
</comment>
<sequence length="166" mass="17684">MENETSQQRHVVVGFNGSVAAVAALAWAAREARLRECELWAIRVIDGGHNMRAPYAGADPSEAERRAEDARELRRAVADVQQVWERTLPLVAEDDLPARALLTAAENADLLVLGTPEHDSLMVPTLGSTAIACVRAAPCPVVIVTGTSRGAFASSAELAGATKEWS</sequence>
<dbReference type="Proteomes" id="UP001500908">
    <property type="component" value="Unassembled WGS sequence"/>
</dbReference>
<protein>
    <recommendedName>
        <fullName evidence="2">UspA domain-containing protein</fullName>
    </recommendedName>
</protein>
<accession>A0ABP7GJ05</accession>
<dbReference type="CDD" id="cd00293">
    <property type="entry name" value="USP-like"/>
    <property type="match status" value="1"/>
</dbReference>
<organism evidence="3 4">
    <name type="scientific">Salinactinospora qingdaonensis</name>
    <dbReference type="NCBI Taxonomy" id="702744"/>
    <lineage>
        <taxon>Bacteria</taxon>
        <taxon>Bacillati</taxon>
        <taxon>Actinomycetota</taxon>
        <taxon>Actinomycetes</taxon>
        <taxon>Streptosporangiales</taxon>
        <taxon>Nocardiopsidaceae</taxon>
        <taxon>Salinactinospora</taxon>
    </lineage>
</organism>
<comment type="similarity">
    <text evidence="1">Belongs to the universal stress protein A family.</text>
</comment>
<dbReference type="SUPFAM" id="SSF52402">
    <property type="entry name" value="Adenine nucleotide alpha hydrolases-like"/>
    <property type="match status" value="1"/>
</dbReference>